<name>A0ABS6DRG5_9MOLU</name>
<gene>
    <name evidence="2" type="ORF">KQ878_01660</name>
</gene>
<feature type="compositionally biased region" description="Polar residues" evidence="1">
    <location>
        <begin position="80"/>
        <end position="90"/>
    </location>
</feature>
<evidence type="ECO:0000313" key="2">
    <source>
        <dbReference type="EMBL" id="MBU4693587.1"/>
    </source>
</evidence>
<dbReference type="Proteomes" id="UP000812267">
    <property type="component" value="Unassembled WGS sequence"/>
</dbReference>
<dbReference type="RefSeq" id="WP_216567805.1">
    <property type="nucleotide sequence ID" value="NZ_JAHMHK010000001.1"/>
</dbReference>
<dbReference type="PROSITE" id="PS51257">
    <property type="entry name" value="PROKAR_LIPOPROTEIN"/>
    <property type="match status" value="1"/>
</dbReference>
<reference evidence="2" key="1">
    <citation type="submission" date="2021-06" db="EMBL/GenBank/DDBJ databases">
        <title>Novel Mycoplasma species detected in California sea lions (Zalophus californianus) from the USA.</title>
        <authorList>
            <person name="Volokhov D.V."/>
            <person name="Furtak V.A."/>
            <person name="Zagorodnyaya T.A."/>
        </authorList>
    </citation>
    <scope>NUCLEOTIDE SEQUENCE [LARGE SCALE GENOMIC DNA]</scope>
    <source>
        <strain evidence="2">CSL 4779</strain>
    </source>
</reference>
<keyword evidence="3" id="KW-1185">Reference proteome</keyword>
<accession>A0ABS6DRG5</accession>
<dbReference type="EMBL" id="JAHMHK010000001">
    <property type="protein sequence ID" value="MBU4693587.1"/>
    <property type="molecule type" value="Genomic_DNA"/>
</dbReference>
<feature type="compositionally biased region" description="Basic and acidic residues" evidence="1">
    <location>
        <begin position="69"/>
        <end position="79"/>
    </location>
</feature>
<comment type="caution">
    <text evidence="2">The sequence shown here is derived from an EMBL/GenBank/DDBJ whole genome shotgun (WGS) entry which is preliminary data.</text>
</comment>
<proteinExistence type="predicted"/>
<feature type="region of interest" description="Disordered" evidence="1">
    <location>
        <begin position="45"/>
        <end position="90"/>
    </location>
</feature>
<evidence type="ECO:0000313" key="3">
    <source>
        <dbReference type="Proteomes" id="UP000812267"/>
    </source>
</evidence>
<evidence type="ECO:0008006" key="4">
    <source>
        <dbReference type="Google" id="ProtNLM"/>
    </source>
</evidence>
<evidence type="ECO:0000256" key="1">
    <source>
        <dbReference type="SAM" id="MobiDB-lite"/>
    </source>
</evidence>
<sequence>MKIKKLLRPVLTITTFPALISGIVVSCEKNNSKISDLENTDINLNDEKSQDKKPRKDVTVSDINTENTQIKEKKIDQKPKQNNSLSPTDNAKLTFDYKPIHDISPNWNFVSETNVLDKNEFDENDSIFDLYKTFLNNKELTTDITFNNSDYQKFNFFKARYDSGQLIVLIKSNFAIDKNKPLSLLYSDNGKENKIKLTRVENTNNLLIANLSNVNTNYKIKLLRVVNNLDQEVDFDSKNKYLIAKEIWNKSNNFTVKNENKWRTWPSNGNNHSLAVKVIQKSPQFELPMKARIILLTKNNELEYHDMQIDNKKRNRDGLYEEILNLYFNVTNVKEILGLEVCERSNPNEWRFLGGVSNKIVIEGQNELSDSEMLPEINFVEKSNNFLKINFNGDISKYKNVKFEIKSTNPFVKYSNIFSGNTNDNQVSIDISSLPKNIEEFVITRFNLDKGLITLPFESKYTFKKYTEINKEYQITKFNLYKDSDNNKLFGSIAFNFDTYDYDRFNNKSIELVFKRKQQDFENSRINGYWNLFLKEQKIIIPFKKWSKFNLNGFYENELYTLNSVRIVENLTLVEVVPANNFKNSVSQLKNKEFSYKFDYKDANDDYLFGYKDGETKNSLLLKDKNDLPKDFQYSLQNHYAKINYERENWYKSKIISNTDTVISNKLRNDKINLVLNGKNVRTHMISPREQIYDLKWDFNKYFTKASITKNLLPFKNLNYHLDDAIITLGFEFDPKQRELTDLVEMEPFVQYTSTGSFNLWSVRNVSKSFVYISIPYKQIVEHKKLNNLNFEYLAVRHSKKQEHDLKNLIASRYIFEAELKNENEITFTIKSLFDDTKIFERLGDHYLSLNNSAFLGNSSLFIYYSDVFSDKTIDYKPVGNKNIKTIGLEQLNFKDNYVNLDTKLDGSSIRLYSEDQEPNVINARQRTFNFDKEKAAEGTWAIIGKVNPNDPTDFRYYVSTNQHVWGRLGFIPKSKVFDNPRFDTPKPIKSPVGGWSIDKHDPRERFYPGIEWNDVRVKVDLINSFDNDNVFPNSAIDFKNNYGDINTDDKWETYSEHTSNSLSRADMVVGIADFKDIFNVFEEKNGIIFYKNKPINQPANDKEKSIKRVYDFFMSIKNIKTLKPSIHNLHLSEFTNLGWTIASFPVEAQNASGDTNSGKRYREYLIGNLNKPIGRLGYGGVSTSLPSLRIDTRLFDLNGGSSGTMIFDSEGNATSLYTETSQTYGGAMVIDTQAGAFLGDGKTTQNPGSFYERMRLLCYLYPDLYESNEFNELPNWINI</sequence>
<organism evidence="2 3">
    <name type="scientific">Mycoplasma zalophidermidis</name>
    <dbReference type="NCBI Taxonomy" id="398174"/>
    <lineage>
        <taxon>Bacteria</taxon>
        <taxon>Bacillati</taxon>
        <taxon>Mycoplasmatota</taxon>
        <taxon>Mollicutes</taxon>
        <taxon>Mycoplasmataceae</taxon>
        <taxon>Mycoplasma</taxon>
    </lineage>
</organism>
<feature type="compositionally biased region" description="Basic and acidic residues" evidence="1">
    <location>
        <begin position="45"/>
        <end position="59"/>
    </location>
</feature>
<protein>
    <recommendedName>
        <fullName evidence="4">DUF31 domain-containing protein</fullName>
    </recommendedName>
</protein>